<keyword evidence="2" id="KW-1185">Reference proteome</keyword>
<gene>
    <name evidence="1" type="ORF">OS493_012810</name>
</gene>
<protein>
    <submittedName>
        <fullName evidence="1">Uncharacterized protein</fullName>
    </submittedName>
</protein>
<evidence type="ECO:0000313" key="1">
    <source>
        <dbReference type="EMBL" id="KAJ7373223.1"/>
    </source>
</evidence>
<evidence type="ECO:0000313" key="2">
    <source>
        <dbReference type="Proteomes" id="UP001163046"/>
    </source>
</evidence>
<accession>A0A9W9Z3W1</accession>
<proteinExistence type="predicted"/>
<dbReference type="EMBL" id="MU826831">
    <property type="protein sequence ID" value="KAJ7373223.1"/>
    <property type="molecule type" value="Genomic_DNA"/>
</dbReference>
<dbReference type="AlphaFoldDB" id="A0A9W9Z3W1"/>
<comment type="caution">
    <text evidence="1">The sequence shown here is derived from an EMBL/GenBank/DDBJ whole genome shotgun (WGS) entry which is preliminary data.</text>
</comment>
<reference evidence="1" key="1">
    <citation type="submission" date="2023-01" db="EMBL/GenBank/DDBJ databases">
        <title>Genome assembly of the deep-sea coral Lophelia pertusa.</title>
        <authorList>
            <person name="Herrera S."/>
            <person name="Cordes E."/>
        </authorList>
    </citation>
    <scope>NUCLEOTIDE SEQUENCE</scope>
    <source>
        <strain evidence="1">USNM1676648</strain>
        <tissue evidence="1">Polyp</tissue>
    </source>
</reference>
<organism evidence="1 2">
    <name type="scientific">Desmophyllum pertusum</name>
    <dbReference type="NCBI Taxonomy" id="174260"/>
    <lineage>
        <taxon>Eukaryota</taxon>
        <taxon>Metazoa</taxon>
        <taxon>Cnidaria</taxon>
        <taxon>Anthozoa</taxon>
        <taxon>Hexacorallia</taxon>
        <taxon>Scleractinia</taxon>
        <taxon>Caryophylliina</taxon>
        <taxon>Caryophylliidae</taxon>
        <taxon>Desmophyllum</taxon>
    </lineage>
</organism>
<sequence length="169" mass="19412">MGGLQETYHIKSKNICSATPVSLQAMKRLEDNSKIKEPRDFKLWHETMVTEFPERMQRLLAGPMWSGLEPQDMRDPLKENLTTMPQGPCVLAVFNTETTGLSVQVSCVTQGRLPFNKYLLPDKKFITENATKIHDVSVKYQNGAKQYWKRMGNWPTMAIGLIFPFCYVH</sequence>
<name>A0A9W9Z3W1_9CNID</name>
<dbReference type="Proteomes" id="UP001163046">
    <property type="component" value="Unassembled WGS sequence"/>
</dbReference>